<evidence type="ECO:0000256" key="2">
    <source>
        <dbReference type="ARBA" id="ARBA00012737"/>
    </source>
</evidence>
<comment type="catalytic activity">
    <reaction evidence="3">
        <text>L-aspartate + L-glutamine + ATP + H2O = L-asparagine + L-glutamate + AMP + diphosphate + H(+)</text>
        <dbReference type="Rhea" id="RHEA:12228"/>
        <dbReference type="ChEBI" id="CHEBI:15377"/>
        <dbReference type="ChEBI" id="CHEBI:15378"/>
        <dbReference type="ChEBI" id="CHEBI:29985"/>
        <dbReference type="ChEBI" id="CHEBI:29991"/>
        <dbReference type="ChEBI" id="CHEBI:30616"/>
        <dbReference type="ChEBI" id="CHEBI:33019"/>
        <dbReference type="ChEBI" id="CHEBI:58048"/>
        <dbReference type="ChEBI" id="CHEBI:58359"/>
        <dbReference type="ChEBI" id="CHEBI:456215"/>
        <dbReference type="EC" id="6.3.5.4"/>
    </reaction>
</comment>
<evidence type="ECO:0000313" key="6">
    <source>
        <dbReference type="Proteomes" id="UP000178109"/>
    </source>
</evidence>
<protein>
    <recommendedName>
        <fullName evidence="2">asparagine synthase (glutamine-hydrolyzing)</fullName>
        <ecNumber evidence="2">6.3.5.4</ecNumber>
    </recommendedName>
</protein>
<organism evidence="5 6">
    <name type="scientific">Candidatus Komeilibacteria bacterium RIFCSPLOWO2_02_FULL_48_11</name>
    <dbReference type="NCBI Taxonomy" id="1798553"/>
    <lineage>
        <taxon>Bacteria</taxon>
        <taxon>Candidatus Komeiliibacteriota</taxon>
    </lineage>
</organism>
<dbReference type="SUPFAM" id="SSF52402">
    <property type="entry name" value="Adenine nucleotide alpha hydrolases-like"/>
    <property type="match status" value="1"/>
</dbReference>
<name>A0A1G2BRJ3_9BACT</name>
<feature type="domain" description="Asparagine synthetase" evidence="4">
    <location>
        <begin position="2"/>
        <end position="348"/>
    </location>
</feature>
<dbReference type="EC" id="6.3.5.4" evidence="2"/>
<gene>
    <name evidence="5" type="ORF">A3H70_03850</name>
</gene>
<comment type="pathway">
    <text evidence="1">Amino-acid biosynthesis; L-asparagine biosynthesis; L-asparagine from L-aspartate (L-Gln route): step 1/1.</text>
</comment>
<proteinExistence type="predicted"/>
<evidence type="ECO:0000259" key="4">
    <source>
        <dbReference type="Pfam" id="PF00733"/>
    </source>
</evidence>
<comment type="caution">
    <text evidence="5">The sequence shown here is derived from an EMBL/GenBank/DDBJ whole genome shotgun (WGS) entry which is preliminary data.</text>
</comment>
<sequence length="352" mass="40481">MSEISGHKAQTFSVGFATDIQSEKYNADFAIAKKTSAYFGSEHTSLMMSARDVRDNFAKVVWQADDLVSNHTQTAMYILAQATKPHVAVALSGDGGDELFAGYDRYYLNHLIDRWQYLPAWLRNNFISQRFFNLAGKIDLFNKLNTLSGVDRLLLFMAQKETTLGQVLNPDFNRPGVTRDFFNKKFFANSGALNPKDSTKALQYLDMQTWLLDDALNRTDRMSMAHGLEVRVPLLDKDLVELAMRIPAKYNMDSRTSGKKLFKEAMQEYLPDFVYNEPKRGFFSPMAKWLRGDLKDWAQEILSPDYNPAAQEYLDFKAIRTVFDSHLSGRQYALNTIWSLLTFQVWLKQFNK</sequence>
<dbReference type="PANTHER" id="PTHR43284:SF1">
    <property type="entry name" value="ASPARAGINE SYNTHETASE"/>
    <property type="match status" value="1"/>
</dbReference>
<dbReference type="Gene3D" id="3.40.50.620">
    <property type="entry name" value="HUPs"/>
    <property type="match status" value="1"/>
</dbReference>
<dbReference type="InterPro" id="IPR001962">
    <property type="entry name" value="Asn_synthase"/>
</dbReference>
<dbReference type="EMBL" id="MHKO01000059">
    <property type="protein sequence ID" value="OGY90837.1"/>
    <property type="molecule type" value="Genomic_DNA"/>
</dbReference>
<evidence type="ECO:0000256" key="1">
    <source>
        <dbReference type="ARBA" id="ARBA00005187"/>
    </source>
</evidence>
<dbReference type="InterPro" id="IPR014729">
    <property type="entry name" value="Rossmann-like_a/b/a_fold"/>
</dbReference>
<dbReference type="GO" id="GO:0005829">
    <property type="term" value="C:cytosol"/>
    <property type="evidence" value="ECO:0007669"/>
    <property type="project" value="TreeGrafter"/>
</dbReference>
<dbReference type="STRING" id="1798553.A3H70_03850"/>
<dbReference type="Proteomes" id="UP000178109">
    <property type="component" value="Unassembled WGS sequence"/>
</dbReference>
<dbReference type="InterPro" id="IPR051786">
    <property type="entry name" value="ASN_synthetase/amidase"/>
</dbReference>
<evidence type="ECO:0000256" key="3">
    <source>
        <dbReference type="ARBA" id="ARBA00048741"/>
    </source>
</evidence>
<dbReference type="GO" id="GO:0004066">
    <property type="term" value="F:asparagine synthase (glutamine-hydrolyzing) activity"/>
    <property type="evidence" value="ECO:0007669"/>
    <property type="project" value="UniProtKB-EC"/>
</dbReference>
<dbReference type="CDD" id="cd01991">
    <property type="entry name" value="Asn_synthase_B_C"/>
    <property type="match status" value="1"/>
</dbReference>
<dbReference type="Pfam" id="PF00733">
    <property type="entry name" value="Asn_synthase"/>
    <property type="match status" value="1"/>
</dbReference>
<accession>A0A1G2BRJ3</accession>
<evidence type="ECO:0000313" key="5">
    <source>
        <dbReference type="EMBL" id="OGY90837.1"/>
    </source>
</evidence>
<dbReference type="GO" id="GO:0006529">
    <property type="term" value="P:asparagine biosynthetic process"/>
    <property type="evidence" value="ECO:0007669"/>
    <property type="project" value="InterPro"/>
</dbReference>
<dbReference type="AlphaFoldDB" id="A0A1G2BRJ3"/>
<reference evidence="5 6" key="1">
    <citation type="journal article" date="2016" name="Nat. Commun.">
        <title>Thousands of microbial genomes shed light on interconnected biogeochemical processes in an aquifer system.</title>
        <authorList>
            <person name="Anantharaman K."/>
            <person name="Brown C.T."/>
            <person name="Hug L.A."/>
            <person name="Sharon I."/>
            <person name="Castelle C.J."/>
            <person name="Probst A.J."/>
            <person name="Thomas B.C."/>
            <person name="Singh A."/>
            <person name="Wilkins M.J."/>
            <person name="Karaoz U."/>
            <person name="Brodie E.L."/>
            <person name="Williams K.H."/>
            <person name="Hubbard S.S."/>
            <person name="Banfield J.F."/>
        </authorList>
    </citation>
    <scope>NUCLEOTIDE SEQUENCE [LARGE SCALE GENOMIC DNA]</scope>
</reference>
<dbReference type="PANTHER" id="PTHR43284">
    <property type="entry name" value="ASPARAGINE SYNTHETASE (GLUTAMINE-HYDROLYZING)"/>
    <property type="match status" value="1"/>
</dbReference>